<organism evidence="1 2">
    <name type="scientific">Stutzerimonas stutzeri (strain A1501)</name>
    <name type="common">Pseudomonas stutzeri</name>
    <dbReference type="NCBI Taxonomy" id="379731"/>
    <lineage>
        <taxon>Bacteria</taxon>
        <taxon>Pseudomonadati</taxon>
        <taxon>Pseudomonadota</taxon>
        <taxon>Gammaproteobacteria</taxon>
        <taxon>Pseudomonadales</taxon>
        <taxon>Pseudomonadaceae</taxon>
        <taxon>Stutzerimonas</taxon>
    </lineage>
</organism>
<dbReference type="EMBL" id="CP000304">
    <property type="protein sequence ID" value="ABP79090.1"/>
    <property type="molecule type" value="Genomic_DNA"/>
</dbReference>
<dbReference type="AlphaFoldDB" id="A4VJD9"/>
<evidence type="ECO:0000313" key="2">
    <source>
        <dbReference type="Proteomes" id="UP000000233"/>
    </source>
</evidence>
<sequence length="39" mass="4243">MLAIIGDGGRDRQQGLGAPTLLRLKGSCAFPESRQRMNK</sequence>
<dbReference type="KEGG" id="psa:PST_1399"/>
<reference evidence="1 2" key="1">
    <citation type="journal article" date="2008" name="Proc. Natl. Acad. Sci. U.S.A.">
        <title>Nitrogen fixation island and rhizosphere competence traits in the genome of root-associated Pseudomonas stutzeri A1501.</title>
        <authorList>
            <person name="Yan Y."/>
            <person name="Yang J."/>
            <person name="Dou Y."/>
            <person name="Chen M."/>
            <person name="Ping S."/>
            <person name="Peng J."/>
            <person name="Lu W."/>
            <person name="Zhang W."/>
            <person name="Yao Z."/>
            <person name="Li H."/>
            <person name="Liu W."/>
            <person name="He S."/>
            <person name="Geng L."/>
            <person name="Zhang X."/>
            <person name="Yang F."/>
            <person name="Yu H."/>
            <person name="Zhan Y."/>
            <person name="Li D."/>
            <person name="Lin Z."/>
            <person name="Wang Y."/>
            <person name="Elmerich C."/>
            <person name="Lin M."/>
            <person name="Jin Q."/>
        </authorList>
    </citation>
    <scope>NUCLEOTIDE SEQUENCE [LARGE SCALE GENOMIC DNA]</scope>
    <source>
        <strain evidence="1 2">A1501</strain>
    </source>
</reference>
<evidence type="ECO:0000313" key="1">
    <source>
        <dbReference type="EMBL" id="ABP79090.1"/>
    </source>
</evidence>
<gene>
    <name evidence="1" type="ordered locus">PST_1399</name>
</gene>
<keyword evidence="2" id="KW-1185">Reference proteome</keyword>
<proteinExistence type="predicted"/>
<protein>
    <submittedName>
        <fullName evidence="1">Uncharacterized protein</fullName>
    </submittedName>
</protein>
<dbReference type="Proteomes" id="UP000000233">
    <property type="component" value="Chromosome"/>
</dbReference>
<dbReference type="HOGENOM" id="CLU_3315691_0_0_6"/>
<name>A4VJD9_STUS1</name>
<accession>A4VJD9</accession>